<dbReference type="Pfam" id="PF00534">
    <property type="entry name" value="Glycos_transf_1"/>
    <property type="match status" value="1"/>
</dbReference>
<accession>A0A238LD90</accession>
<keyword evidence="2" id="KW-0328">Glycosyltransferase</keyword>
<dbReference type="SUPFAM" id="SSF53756">
    <property type="entry name" value="UDP-Glycosyltransferase/glycogen phosphorylase"/>
    <property type="match status" value="1"/>
</dbReference>
<dbReference type="NCBIfam" id="NF041876">
    <property type="entry name" value="EPS_EpsE"/>
    <property type="match status" value="1"/>
</dbReference>
<dbReference type="EMBL" id="FXZK01000001">
    <property type="protein sequence ID" value="SMY06890.1"/>
    <property type="molecule type" value="Genomic_DNA"/>
</dbReference>
<feature type="domain" description="Glycosyl transferase family 1" evidence="1">
    <location>
        <begin position="220"/>
        <end position="383"/>
    </location>
</feature>
<keyword evidence="2" id="KW-0808">Transferase</keyword>
<organism evidence="2 3">
    <name type="scientific">Flavimaricola marinus</name>
    <dbReference type="NCBI Taxonomy" id="1819565"/>
    <lineage>
        <taxon>Bacteria</taxon>
        <taxon>Pseudomonadati</taxon>
        <taxon>Pseudomonadota</taxon>
        <taxon>Alphaproteobacteria</taxon>
        <taxon>Rhodobacterales</taxon>
        <taxon>Paracoccaceae</taxon>
        <taxon>Flavimaricola</taxon>
    </lineage>
</organism>
<dbReference type="AlphaFoldDB" id="A0A238LD90"/>
<protein>
    <submittedName>
        <fullName evidence="2">Putative glycosyltransferase EpsD</fullName>
        <ecNumber evidence="2">2.4.-.-</ecNumber>
    </submittedName>
</protein>
<dbReference type="CDD" id="cd03801">
    <property type="entry name" value="GT4_PimA-like"/>
    <property type="match status" value="1"/>
</dbReference>
<dbReference type="Proteomes" id="UP000201613">
    <property type="component" value="Unassembled WGS sequence"/>
</dbReference>
<evidence type="ECO:0000313" key="2">
    <source>
        <dbReference type="EMBL" id="SMY06890.1"/>
    </source>
</evidence>
<evidence type="ECO:0000259" key="1">
    <source>
        <dbReference type="Pfam" id="PF00534"/>
    </source>
</evidence>
<dbReference type="InterPro" id="IPR001296">
    <property type="entry name" value="Glyco_trans_1"/>
</dbReference>
<proteinExistence type="predicted"/>
<gene>
    <name evidence="2" type="primary">epsD</name>
    <name evidence="2" type="ORF">LOM8899_01020</name>
</gene>
<dbReference type="PANTHER" id="PTHR12526">
    <property type="entry name" value="GLYCOSYLTRANSFERASE"/>
    <property type="match status" value="1"/>
</dbReference>
<reference evidence="2 3" key="1">
    <citation type="submission" date="2017-05" db="EMBL/GenBank/DDBJ databases">
        <authorList>
            <person name="Song R."/>
            <person name="Chenine A.L."/>
            <person name="Ruprecht R.M."/>
        </authorList>
    </citation>
    <scope>NUCLEOTIDE SEQUENCE [LARGE SCALE GENOMIC DNA]</scope>
    <source>
        <strain evidence="2 3">CECT 8899</strain>
    </source>
</reference>
<sequence>MADKTTPETIKLGYLVPQFPGQTHMFFWREVKELEQRGATVTLFSTRPPPKGLISHDWSQAAIERTEYLGQIAPLDALAALTRLPYGRIRHHARQEPRAFLRDLALAAPAARRLTRSCKAQGIGHVHVHSCGRAALIAALARHMGGPSYSLTLHGPLHDYGPGQRFKWEGAAFATIITDKLIAEMQAEMPESLPDRIFLQPMGVDVDRLQRDTPYVAAQPGEPIRLFSCGRLNIVKGHQDLMEAVRLLLDAGTAVTLDIAGEDDAGGSGFRQVLEQRIRDLGLTDHVRLLGAIDEAAVRDQILNAHAFVLASYAEPLGVALMEAMSCETPTIGTNAGGVAELITDGQDGLLVPPQDPPALAAAIGRLAGDPGLCTRLGAAGRARIVGGFTAGRGAQTLIDAITAHN</sequence>
<dbReference type="GO" id="GO:0016757">
    <property type="term" value="F:glycosyltransferase activity"/>
    <property type="evidence" value="ECO:0007669"/>
    <property type="project" value="UniProtKB-KW"/>
</dbReference>
<dbReference type="EC" id="2.4.-.-" evidence="2"/>
<dbReference type="Gene3D" id="3.40.50.2000">
    <property type="entry name" value="Glycogen Phosphorylase B"/>
    <property type="match status" value="2"/>
</dbReference>
<name>A0A238LD90_9RHOB</name>
<keyword evidence="3" id="KW-1185">Reference proteome</keyword>
<evidence type="ECO:0000313" key="3">
    <source>
        <dbReference type="Proteomes" id="UP000201613"/>
    </source>
</evidence>